<accession>A0ABW5PIQ1</accession>
<protein>
    <submittedName>
        <fullName evidence="9">MFS transporter</fullName>
    </submittedName>
</protein>
<keyword evidence="2" id="KW-0813">Transport</keyword>
<dbReference type="EMBL" id="JBHUME010000013">
    <property type="protein sequence ID" value="MFD2614746.1"/>
    <property type="molecule type" value="Genomic_DNA"/>
</dbReference>
<evidence type="ECO:0000313" key="10">
    <source>
        <dbReference type="Proteomes" id="UP001597541"/>
    </source>
</evidence>
<feature type="transmembrane region" description="Helical" evidence="7">
    <location>
        <begin position="227"/>
        <end position="248"/>
    </location>
</feature>
<dbReference type="Proteomes" id="UP001597541">
    <property type="component" value="Unassembled WGS sequence"/>
</dbReference>
<feature type="transmembrane region" description="Helical" evidence="7">
    <location>
        <begin position="268"/>
        <end position="287"/>
    </location>
</feature>
<feature type="transmembrane region" description="Helical" evidence="7">
    <location>
        <begin position="318"/>
        <end position="337"/>
    </location>
</feature>
<keyword evidence="10" id="KW-1185">Reference proteome</keyword>
<dbReference type="InterPro" id="IPR011701">
    <property type="entry name" value="MFS"/>
</dbReference>
<feature type="transmembrane region" description="Helical" evidence="7">
    <location>
        <begin position="81"/>
        <end position="101"/>
    </location>
</feature>
<reference evidence="10" key="1">
    <citation type="journal article" date="2019" name="Int. J. Syst. Evol. Microbiol.">
        <title>The Global Catalogue of Microorganisms (GCM) 10K type strain sequencing project: providing services to taxonomists for standard genome sequencing and annotation.</title>
        <authorList>
            <consortium name="The Broad Institute Genomics Platform"/>
            <consortium name="The Broad Institute Genome Sequencing Center for Infectious Disease"/>
            <person name="Wu L."/>
            <person name="Ma J."/>
        </authorList>
    </citation>
    <scope>NUCLEOTIDE SEQUENCE [LARGE SCALE GENOMIC DNA]</scope>
    <source>
        <strain evidence="10">KCTC 3950</strain>
    </source>
</reference>
<keyword evidence="6 7" id="KW-0472">Membrane</keyword>
<dbReference type="Pfam" id="PF07690">
    <property type="entry name" value="MFS_1"/>
    <property type="match status" value="1"/>
</dbReference>
<keyword evidence="4 7" id="KW-0812">Transmembrane</keyword>
<dbReference type="RefSeq" id="WP_377605956.1">
    <property type="nucleotide sequence ID" value="NZ_JBHUME010000013.1"/>
</dbReference>
<feature type="transmembrane region" description="Helical" evidence="7">
    <location>
        <begin position="374"/>
        <end position="401"/>
    </location>
</feature>
<dbReference type="PROSITE" id="PS50850">
    <property type="entry name" value="MFS"/>
    <property type="match status" value="1"/>
</dbReference>
<feature type="domain" description="Major facilitator superfamily (MFS) profile" evidence="8">
    <location>
        <begin position="15"/>
        <end position="407"/>
    </location>
</feature>
<feature type="transmembrane region" description="Helical" evidence="7">
    <location>
        <begin position="349"/>
        <end position="368"/>
    </location>
</feature>
<sequence length="416" mass="45646">MKKLFNIDLLLRNPNLRKIWLAMFVSRMGDGIYSVGLAWFTYNTYKTGWSVGLVLAANALATFVVGIIAGVYADKKDKKNIMIFSNLISGILVALIPLLIWMNGLNYVMLVVISFLLGATSQFFEPVLYASIPKISKENELVESNSAIGLTDSLGYLVGPFIGGLLITYSNANVIFIINSVSFLLAAVFISRLHVNLNTINITKKTPQGFLKDCSEGLIYVVRNKTLFSYFGFSTLALLAYSPLFVVLPVYLDDILHLTSAEQSSTLGVLYSLLAFGQLIGFSLISYVNNQLKVLVVIGYLLHAVGFSSFYFFHNAYINYISIIIAGVSFGLAGAAFQTALQKQASPNFIGRVFGFKSALNGIMLPLGRSLTGLYLVTATSTSVFLIMASMYVVASLWGYVSIPKNNNNFEEVLHL</sequence>
<evidence type="ECO:0000256" key="5">
    <source>
        <dbReference type="ARBA" id="ARBA00022989"/>
    </source>
</evidence>
<comment type="subcellular location">
    <subcellularLocation>
        <location evidence="1">Cell membrane</location>
        <topology evidence="1">Multi-pass membrane protein</topology>
    </subcellularLocation>
</comment>
<comment type="caution">
    <text evidence="9">The sequence shown here is derived from an EMBL/GenBank/DDBJ whole genome shotgun (WGS) entry which is preliminary data.</text>
</comment>
<dbReference type="InterPro" id="IPR020846">
    <property type="entry name" value="MFS_dom"/>
</dbReference>
<gene>
    <name evidence="9" type="ORF">ACFSUF_20230</name>
</gene>
<keyword evidence="3" id="KW-1003">Cell membrane</keyword>
<evidence type="ECO:0000256" key="4">
    <source>
        <dbReference type="ARBA" id="ARBA00022692"/>
    </source>
</evidence>
<organism evidence="9 10">
    <name type="scientific">Paenibacillus gansuensis</name>
    <dbReference type="NCBI Taxonomy" id="306542"/>
    <lineage>
        <taxon>Bacteria</taxon>
        <taxon>Bacillati</taxon>
        <taxon>Bacillota</taxon>
        <taxon>Bacilli</taxon>
        <taxon>Bacillales</taxon>
        <taxon>Paenibacillaceae</taxon>
        <taxon>Paenibacillus</taxon>
    </lineage>
</organism>
<dbReference type="Gene3D" id="1.20.1250.20">
    <property type="entry name" value="MFS general substrate transporter like domains"/>
    <property type="match status" value="1"/>
</dbReference>
<feature type="transmembrane region" description="Helical" evidence="7">
    <location>
        <begin position="48"/>
        <end position="69"/>
    </location>
</feature>
<keyword evidence="5 7" id="KW-1133">Transmembrane helix</keyword>
<dbReference type="PANTHER" id="PTHR23513:SF6">
    <property type="entry name" value="MAJOR FACILITATOR SUPERFAMILY ASSOCIATED DOMAIN-CONTAINING PROTEIN"/>
    <property type="match status" value="1"/>
</dbReference>
<feature type="transmembrane region" description="Helical" evidence="7">
    <location>
        <begin position="20"/>
        <end position="42"/>
    </location>
</feature>
<dbReference type="PANTHER" id="PTHR23513">
    <property type="entry name" value="INTEGRAL MEMBRANE EFFLUX PROTEIN-RELATED"/>
    <property type="match status" value="1"/>
</dbReference>
<feature type="transmembrane region" description="Helical" evidence="7">
    <location>
        <begin position="175"/>
        <end position="195"/>
    </location>
</feature>
<feature type="transmembrane region" description="Helical" evidence="7">
    <location>
        <begin position="294"/>
        <end position="312"/>
    </location>
</feature>
<dbReference type="SUPFAM" id="SSF103473">
    <property type="entry name" value="MFS general substrate transporter"/>
    <property type="match status" value="1"/>
</dbReference>
<name>A0ABW5PIQ1_9BACL</name>
<feature type="transmembrane region" description="Helical" evidence="7">
    <location>
        <begin position="107"/>
        <end position="132"/>
    </location>
</feature>
<evidence type="ECO:0000256" key="6">
    <source>
        <dbReference type="ARBA" id="ARBA00023136"/>
    </source>
</evidence>
<evidence type="ECO:0000313" key="9">
    <source>
        <dbReference type="EMBL" id="MFD2614746.1"/>
    </source>
</evidence>
<evidence type="ECO:0000259" key="8">
    <source>
        <dbReference type="PROSITE" id="PS50850"/>
    </source>
</evidence>
<evidence type="ECO:0000256" key="7">
    <source>
        <dbReference type="SAM" id="Phobius"/>
    </source>
</evidence>
<evidence type="ECO:0000256" key="1">
    <source>
        <dbReference type="ARBA" id="ARBA00004651"/>
    </source>
</evidence>
<evidence type="ECO:0000256" key="3">
    <source>
        <dbReference type="ARBA" id="ARBA00022475"/>
    </source>
</evidence>
<evidence type="ECO:0000256" key="2">
    <source>
        <dbReference type="ARBA" id="ARBA00022448"/>
    </source>
</evidence>
<dbReference type="InterPro" id="IPR036259">
    <property type="entry name" value="MFS_trans_sf"/>
</dbReference>
<dbReference type="CDD" id="cd06173">
    <property type="entry name" value="MFS_MefA_like"/>
    <property type="match status" value="1"/>
</dbReference>
<proteinExistence type="predicted"/>